<feature type="transmembrane region" description="Helical" evidence="10">
    <location>
        <begin position="132"/>
        <end position="151"/>
    </location>
</feature>
<reference evidence="13 15" key="1">
    <citation type="submission" date="2020-11" db="EMBL/GenBank/DDBJ databases">
        <title>Insectihabitans protaetiae gen. nov. sp. nov. and Insectihabitans allomyrinae sp. nov., isolated from larvae of Protaetia brevitarsis seulensis and Allomyrina dichotoma, respectively.</title>
        <authorList>
            <person name="Lee S.D."/>
            <person name="Byeon Y.-S."/>
            <person name="Kim S.-M."/>
            <person name="Yang H.L."/>
            <person name="Kim I.S."/>
        </authorList>
    </citation>
    <scope>NUCLEOTIDE SEQUENCE</scope>
    <source>
        <strain evidence="13">CWB-B4</strain>
        <strain evidence="12 15">CWB-B43</strain>
    </source>
</reference>
<evidence type="ECO:0000256" key="7">
    <source>
        <dbReference type="ARBA" id="ARBA00022989"/>
    </source>
</evidence>
<dbReference type="FunFam" id="3.30.70.270:FF:000001">
    <property type="entry name" value="Diguanylate cyclase domain protein"/>
    <property type="match status" value="1"/>
</dbReference>
<comment type="catalytic activity">
    <reaction evidence="9">
        <text>2 GTP = 3',3'-c-di-GMP + 2 diphosphate</text>
        <dbReference type="Rhea" id="RHEA:24898"/>
        <dbReference type="ChEBI" id="CHEBI:33019"/>
        <dbReference type="ChEBI" id="CHEBI:37565"/>
        <dbReference type="ChEBI" id="CHEBI:58805"/>
        <dbReference type="EC" id="2.7.7.65"/>
    </reaction>
</comment>
<dbReference type="GO" id="GO:0052621">
    <property type="term" value="F:diguanylate cyclase activity"/>
    <property type="evidence" value="ECO:0007669"/>
    <property type="project" value="UniProtKB-EC"/>
</dbReference>
<evidence type="ECO:0000256" key="8">
    <source>
        <dbReference type="ARBA" id="ARBA00023136"/>
    </source>
</evidence>
<keyword evidence="15" id="KW-1185">Reference proteome</keyword>
<evidence type="ECO:0000256" key="2">
    <source>
        <dbReference type="ARBA" id="ARBA00004651"/>
    </source>
</evidence>
<comment type="cofactor">
    <cofactor evidence="1">
        <name>Mg(2+)</name>
        <dbReference type="ChEBI" id="CHEBI:18420"/>
    </cofactor>
</comment>
<dbReference type="PANTHER" id="PTHR45138:SF9">
    <property type="entry name" value="DIGUANYLATE CYCLASE DGCM-RELATED"/>
    <property type="match status" value="1"/>
</dbReference>
<gene>
    <name evidence="13" type="ORF">I2492_16005</name>
    <name evidence="12" type="ORF">I2493_15995</name>
</gene>
<sequence length="366" mass="40831">MFFDGVIINISIVLTGFYFISKLSKLPLDAALPLGKQIQIGLCNGLLCFTLMKFSIPTINHTLIDLRHIPLIVAACYIGPVPTLITALIISVSRVVINFNDTALIVSVFYAFLGIVLAFCSHYIRKSLRYRAALFSIITVVFICIAYAIATQNVAKIIKFTFLMTLFSTIGMLLSLMLLKDLKQRKIEMLTYQGLAQQDFLTSLLNRRMFDQAIQSINLSKQNVVLMLMDVDYFKQINDQHGHDAGDRVLRDIAHILDSYTAYGQKTFRIGGEEFSAILIDCPIPLAKKIAEDICRKVESHACVLANGEVIHATISIGISGSGPNYNKNSLSLFRRADRALYQAKSDGRNRISYASDDIYHDPNSA</sequence>
<comment type="caution">
    <text evidence="13">The sequence shown here is derived from an EMBL/GenBank/DDBJ whole genome shotgun (WGS) entry which is preliminary data.</text>
</comment>
<dbReference type="GO" id="GO:0071555">
    <property type="term" value="P:cell wall organization"/>
    <property type="evidence" value="ECO:0007669"/>
    <property type="project" value="InterPro"/>
</dbReference>
<dbReference type="PROSITE" id="PS50887">
    <property type="entry name" value="GGDEF"/>
    <property type="match status" value="1"/>
</dbReference>
<dbReference type="EC" id="2.7.7.65" evidence="4"/>
<dbReference type="Gene3D" id="3.30.70.270">
    <property type="match status" value="1"/>
</dbReference>
<evidence type="ECO:0000256" key="6">
    <source>
        <dbReference type="ARBA" id="ARBA00022692"/>
    </source>
</evidence>
<dbReference type="Pfam" id="PF00990">
    <property type="entry name" value="GGDEF"/>
    <property type="match status" value="1"/>
</dbReference>
<organism evidence="13 14">
    <name type="scientific">Limnobaculum xujianqingii</name>
    <dbReference type="NCBI Taxonomy" id="2738837"/>
    <lineage>
        <taxon>Bacteria</taxon>
        <taxon>Pseudomonadati</taxon>
        <taxon>Pseudomonadota</taxon>
        <taxon>Gammaproteobacteria</taxon>
        <taxon>Enterobacterales</taxon>
        <taxon>Budviciaceae</taxon>
        <taxon>Limnobaculum</taxon>
    </lineage>
</organism>
<feature type="transmembrane region" description="Helical" evidence="10">
    <location>
        <begin position="102"/>
        <end position="120"/>
    </location>
</feature>
<comment type="subcellular location">
    <subcellularLocation>
        <location evidence="2">Cell membrane</location>
        <topology evidence="2">Multi-pass membrane protein</topology>
    </subcellularLocation>
</comment>
<dbReference type="AlphaFoldDB" id="A0A9D7FVR9"/>
<dbReference type="InterPro" id="IPR029787">
    <property type="entry name" value="Nucleotide_cyclase"/>
</dbReference>
<evidence type="ECO:0000313" key="15">
    <source>
        <dbReference type="Proteomes" id="UP001296969"/>
    </source>
</evidence>
<evidence type="ECO:0000256" key="1">
    <source>
        <dbReference type="ARBA" id="ARBA00001946"/>
    </source>
</evidence>
<protein>
    <recommendedName>
        <fullName evidence="4">diguanylate cyclase</fullName>
        <ecNumber evidence="4">2.7.7.65</ecNumber>
    </recommendedName>
</protein>
<evidence type="ECO:0000313" key="12">
    <source>
        <dbReference type="EMBL" id="MBK5074507.1"/>
    </source>
</evidence>
<evidence type="ECO:0000259" key="11">
    <source>
        <dbReference type="PROSITE" id="PS50887"/>
    </source>
</evidence>
<proteinExistence type="predicted"/>
<dbReference type="GO" id="GO:0000155">
    <property type="term" value="F:phosphorelay sensor kinase activity"/>
    <property type="evidence" value="ECO:0007669"/>
    <property type="project" value="InterPro"/>
</dbReference>
<feature type="transmembrane region" description="Helical" evidence="10">
    <location>
        <begin position="38"/>
        <end position="56"/>
    </location>
</feature>
<evidence type="ECO:0000313" key="14">
    <source>
        <dbReference type="Proteomes" id="UP000807542"/>
    </source>
</evidence>
<dbReference type="GO" id="GO:1902201">
    <property type="term" value="P:negative regulation of bacterial-type flagellum-dependent cell motility"/>
    <property type="evidence" value="ECO:0007669"/>
    <property type="project" value="TreeGrafter"/>
</dbReference>
<dbReference type="InterPro" id="IPR050469">
    <property type="entry name" value="Diguanylate_Cyclase"/>
</dbReference>
<evidence type="ECO:0000256" key="4">
    <source>
        <dbReference type="ARBA" id="ARBA00012528"/>
    </source>
</evidence>
<name>A0A9D7FVR9_9GAMM</name>
<dbReference type="InterPro" id="IPR000160">
    <property type="entry name" value="GGDEF_dom"/>
</dbReference>
<dbReference type="EMBL" id="JADRCP010000005">
    <property type="protein sequence ID" value="MBK5177827.1"/>
    <property type="molecule type" value="Genomic_DNA"/>
</dbReference>
<dbReference type="InterPro" id="IPR011620">
    <property type="entry name" value="Sig_transdc_His_kinase_LytS_TM"/>
</dbReference>
<dbReference type="Pfam" id="PF07694">
    <property type="entry name" value="5TM-5TMR_LYT"/>
    <property type="match status" value="1"/>
</dbReference>
<dbReference type="RefSeq" id="WP_228399030.1">
    <property type="nucleotide sequence ID" value="NZ_JADRCP010000005.1"/>
</dbReference>
<dbReference type="PANTHER" id="PTHR45138">
    <property type="entry name" value="REGULATORY COMPONENTS OF SENSORY TRANSDUCTION SYSTEM"/>
    <property type="match status" value="1"/>
</dbReference>
<feature type="transmembrane region" description="Helical" evidence="10">
    <location>
        <begin position="157"/>
        <end position="179"/>
    </location>
</feature>
<dbReference type="Proteomes" id="UP000807542">
    <property type="component" value="Unassembled WGS sequence"/>
</dbReference>
<keyword evidence="6 10" id="KW-0812">Transmembrane</keyword>
<dbReference type="CDD" id="cd01949">
    <property type="entry name" value="GGDEF"/>
    <property type="match status" value="1"/>
</dbReference>
<keyword evidence="8 10" id="KW-0472">Membrane</keyword>
<keyword evidence="7 10" id="KW-1133">Transmembrane helix</keyword>
<evidence type="ECO:0000256" key="10">
    <source>
        <dbReference type="SAM" id="Phobius"/>
    </source>
</evidence>
<evidence type="ECO:0000256" key="5">
    <source>
        <dbReference type="ARBA" id="ARBA00022475"/>
    </source>
</evidence>
<dbReference type="NCBIfam" id="TIGR00254">
    <property type="entry name" value="GGDEF"/>
    <property type="match status" value="1"/>
</dbReference>
<evidence type="ECO:0000313" key="13">
    <source>
        <dbReference type="EMBL" id="MBK5177827.1"/>
    </source>
</evidence>
<feature type="domain" description="GGDEF" evidence="11">
    <location>
        <begin position="222"/>
        <end position="357"/>
    </location>
</feature>
<dbReference type="Gene3D" id="1.10.1760.20">
    <property type="match status" value="1"/>
</dbReference>
<feature type="transmembrane region" description="Helical" evidence="10">
    <location>
        <begin position="7"/>
        <end position="26"/>
    </location>
</feature>
<dbReference type="GO" id="GO:0005886">
    <property type="term" value="C:plasma membrane"/>
    <property type="evidence" value="ECO:0007669"/>
    <property type="project" value="UniProtKB-SubCell"/>
</dbReference>
<evidence type="ECO:0000256" key="3">
    <source>
        <dbReference type="ARBA" id="ARBA00004665"/>
    </source>
</evidence>
<keyword evidence="5" id="KW-1003">Cell membrane</keyword>
<dbReference type="EMBL" id="JADRCQ010000005">
    <property type="protein sequence ID" value="MBK5074507.1"/>
    <property type="molecule type" value="Genomic_DNA"/>
</dbReference>
<dbReference type="SUPFAM" id="SSF55073">
    <property type="entry name" value="Nucleotide cyclase"/>
    <property type="match status" value="1"/>
</dbReference>
<dbReference type="InterPro" id="IPR043128">
    <property type="entry name" value="Rev_trsase/Diguanyl_cyclase"/>
</dbReference>
<dbReference type="GO" id="GO:0043709">
    <property type="term" value="P:cell adhesion involved in single-species biofilm formation"/>
    <property type="evidence" value="ECO:0007669"/>
    <property type="project" value="TreeGrafter"/>
</dbReference>
<feature type="transmembrane region" description="Helical" evidence="10">
    <location>
        <begin position="68"/>
        <end position="90"/>
    </location>
</feature>
<dbReference type="Proteomes" id="UP001296969">
    <property type="component" value="Unassembled WGS sequence"/>
</dbReference>
<dbReference type="SMART" id="SM00267">
    <property type="entry name" value="GGDEF"/>
    <property type="match status" value="1"/>
</dbReference>
<accession>A0A9D7FVR9</accession>
<evidence type="ECO:0000256" key="9">
    <source>
        <dbReference type="ARBA" id="ARBA00034247"/>
    </source>
</evidence>
<comment type="pathway">
    <text evidence="3">Purine metabolism; 3',5'-cyclic di-GMP biosynthesis.</text>
</comment>